<dbReference type="EMBL" id="LGRX02012342">
    <property type="protein sequence ID" value="KAK3267555.1"/>
    <property type="molecule type" value="Genomic_DNA"/>
</dbReference>
<evidence type="ECO:0000256" key="1">
    <source>
        <dbReference type="SAM" id="MobiDB-lite"/>
    </source>
</evidence>
<dbReference type="Proteomes" id="UP001190700">
    <property type="component" value="Unassembled WGS sequence"/>
</dbReference>
<dbReference type="SUPFAM" id="SSF52949">
    <property type="entry name" value="Macro domain-like"/>
    <property type="match status" value="1"/>
</dbReference>
<dbReference type="AlphaFoldDB" id="A0AAE0FXT1"/>
<name>A0AAE0FXT1_9CHLO</name>
<feature type="region of interest" description="Disordered" evidence="1">
    <location>
        <begin position="209"/>
        <end position="250"/>
    </location>
</feature>
<comment type="caution">
    <text evidence="3">The sequence shown here is derived from an EMBL/GenBank/DDBJ whole genome shotgun (WGS) entry which is preliminary data.</text>
</comment>
<accession>A0AAE0FXT1</accession>
<dbReference type="PANTHER" id="PTHR35596:SF1">
    <property type="entry name" value="MICROBIAL-TYPE PARG CATALYTIC DOMAIN-CONTAINING PROTEIN"/>
    <property type="match status" value="1"/>
</dbReference>
<dbReference type="InterPro" id="IPR043472">
    <property type="entry name" value="Macro_dom-like"/>
</dbReference>
<dbReference type="Pfam" id="PF10021">
    <property type="entry name" value="PARG_cat_microb"/>
    <property type="match status" value="1"/>
</dbReference>
<dbReference type="Gene3D" id="3.40.220.10">
    <property type="entry name" value="Leucine Aminopeptidase, subunit E, domain 1"/>
    <property type="match status" value="1"/>
</dbReference>
<dbReference type="InterPro" id="IPR012664">
    <property type="entry name" value="CHP02452"/>
</dbReference>
<feature type="compositionally biased region" description="Basic and acidic residues" evidence="1">
    <location>
        <begin position="222"/>
        <end position="237"/>
    </location>
</feature>
<dbReference type="NCBIfam" id="TIGR02452">
    <property type="entry name" value="TIGR02452 family protein"/>
    <property type="match status" value="1"/>
</dbReference>
<organism evidence="3 4">
    <name type="scientific">Cymbomonas tetramitiformis</name>
    <dbReference type="NCBI Taxonomy" id="36881"/>
    <lineage>
        <taxon>Eukaryota</taxon>
        <taxon>Viridiplantae</taxon>
        <taxon>Chlorophyta</taxon>
        <taxon>Pyramimonadophyceae</taxon>
        <taxon>Pyramimonadales</taxon>
        <taxon>Pyramimonadaceae</taxon>
        <taxon>Cymbomonas</taxon>
    </lineage>
</organism>
<reference evidence="3 4" key="1">
    <citation type="journal article" date="2015" name="Genome Biol. Evol.">
        <title>Comparative Genomics of a Bacterivorous Green Alga Reveals Evolutionary Causalities and Consequences of Phago-Mixotrophic Mode of Nutrition.</title>
        <authorList>
            <person name="Burns J.A."/>
            <person name="Paasch A."/>
            <person name="Narechania A."/>
            <person name="Kim E."/>
        </authorList>
    </citation>
    <scope>NUCLEOTIDE SEQUENCE [LARGE SCALE GENOMIC DNA]</scope>
    <source>
        <strain evidence="3 4">PLY_AMNH</strain>
    </source>
</reference>
<dbReference type="InterPro" id="IPR019261">
    <property type="entry name" value="PARG_cat_microbial"/>
</dbReference>
<dbReference type="Gene3D" id="3.90.1140.10">
    <property type="entry name" value="Cyclic phosphodiesterase"/>
    <property type="match status" value="1"/>
</dbReference>
<evidence type="ECO:0000259" key="2">
    <source>
        <dbReference type="Pfam" id="PF10021"/>
    </source>
</evidence>
<keyword evidence="4" id="KW-1185">Reference proteome</keyword>
<dbReference type="InterPro" id="IPR009097">
    <property type="entry name" value="Cyclic_Pdiesterase"/>
</dbReference>
<feature type="domain" description="Microbial-type PARG catalytic" evidence="2">
    <location>
        <begin position="327"/>
        <end position="392"/>
    </location>
</feature>
<evidence type="ECO:0000313" key="4">
    <source>
        <dbReference type="Proteomes" id="UP001190700"/>
    </source>
</evidence>
<evidence type="ECO:0000313" key="3">
    <source>
        <dbReference type="EMBL" id="KAK3267555.1"/>
    </source>
</evidence>
<gene>
    <name evidence="3" type="ORF">CYMTET_23894</name>
</gene>
<proteinExistence type="predicted"/>
<dbReference type="PANTHER" id="PTHR35596">
    <property type="entry name" value="DUF2263 DOMAIN-CONTAINING PROTEIN"/>
    <property type="match status" value="1"/>
</dbReference>
<sequence length="537" mass="57691">MSCKTAFFSLALDEVDRMTLHAIATSIEAAPSELLGVAGTGFSATPYEKLHLTFVFCGEQLSRLPRERLTAMYHDIRVVTEAASLSLSGCRLTFQNLSLFPPGKNNLIVAHFDAPRTLRDLRQAVYALCLEAGVAVTGDDEWAAHVTLGKIKATRAQLGKVSLHNVATIAPELPDLLAQGIILLGAQPKQAGLSWDTAFAFGNVDEERSLNPSNWSGEDGDEGKPPPKVDGSVRGEAEENPEACTAAPASPHRFHLSKDLQRRMEAQKHSGRWANVRGIVETNDKIVSNKGFKLPDGGHQPVPDVPATIAIHCVSDPFSAQPTTTAEVVRFETTDVCVANTDTLSAALALGNACALNFANADVPGGRYRFNGRAQEEDLCRLLPQLYPSLETSGGYPIAPDTALVTPHLMAVRRPGTYELCTSLGECTVVTAAMPCGPIRPKSGWVGSEWEKTATLRIRAVLNAARQMGHPNLVLGAFGCGAYGNPPNLVAAIFREQLASPEFRGAFSKIVFAIIDPMGTGNIKPFQEQIQLIANYT</sequence>
<protein>
    <recommendedName>
        <fullName evidence="2">Microbial-type PARG catalytic domain-containing protein</fullName>
    </recommendedName>
</protein>
<dbReference type="SUPFAM" id="SSF55144">
    <property type="entry name" value="LigT-like"/>
    <property type="match status" value="1"/>
</dbReference>